<feature type="region of interest" description="Disordered" evidence="1">
    <location>
        <begin position="136"/>
        <end position="176"/>
    </location>
</feature>
<sequence>MTLTLLLLALRCLLGKNRVVGRNRVRVRDRGAAAGAADPGAGAAGLGTEPITDPPGHGWFASVFESKWHACPANTKAGNSGLRALCGHLSRRGPYRGRAASGPPDEDGRSVCDACLHAIGHLPPRPPRLPPVWIAHGDTEPGWPTTDPDEPNTPAEKTPGNPCPAGTGHHGLPAVA</sequence>
<evidence type="ECO:0000256" key="1">
    <source>
        <dbReference type="SAM" id="MobiDB-lite"/>
    </source>
</evidence>
<accession>A0A1I6YC36</accession>
<keyword evidence="3" id="KW-1185">Reference proteome</keyword>
<protein>
    <submittedName>
        <fullName evidence="2">Uncharacterized protein</fullName>
    </submittedName>
</protein>
<evidence type="ECO:0000313" key="3">
    <source>
        <dbReference type="Proteomes" id="UP000199165"/>
    </source>
</evidence>
<reference evidence="3" key="1">
    <citation type="submission" date="2016-10" db="EMBL/GenBank/DDBJ databases">
        <authorList>
            <person name="Varghese N."/>
            <person name="Submissions S."/>
        </authorList>
    </citation>
    <scope>NUCLEOTIDE SEQUENCE [LARGE SCALE GENOMIC DNA]</scope>
    <source>
        <strain evidence="3">DSM 45501</strain>
    </source>
</reference>
<proteinExistence type="predicted"/>
<feature type="compositionally biased region" description="Low complexity" evidence="1">
    <location>
        <begin position="32"/>
        <end position="41"/>
    </location>
</feature>
<gene>
    <name evidence="2" type="ORF">SAMN04487904_102379</name>
</gene>
<feature type="region of interest" description="Disordered" evidence="1">
    <location>
        <begin position="29"/>
        <end position="49"/>
    </location>
</feature>
<organism evidence="2 3">
    <name type="scientific">Actinopolyspora righensis</name>
    <dbReference type="NCBI Taxonomy" id="995060"/>
    <lineage>
        <taxon>Bacteria</taxon>
        <taxon>Bacillati</taxon>
        <taxon>Actinomycetota</taxon>
        <taxon>Actinomycetes</taxon>
        <taxon>Actinopolysporales</taxon>
        <taxon>Actinopolysporaceae</taxon>
        <taxon>Actinopolyspora</taxon>
        <taxon>Actinopolyspora alba group</taxon>
    </lineage>
</organism>
<dbReference type="Proteomes" id="UP000199165">
    <property type="component" value="Unassembled WGS sequence"/>
</dbReference>
<dbReference type="EMBL" id="FPAT01000002">
    <property type="protein sequence ID" value="SFT47784.1"/>
    <property type="molecule type" value="Genomic_DNA"/>
</dbReference>
<name>A0A1I6YC36_9ACTN</name>
<evidence type="ECO:0000313" key="2">
    <source>
        <dbReference type="EMBL" id="SFT47784.1"/>
    </source>
</evidence>
<dbReference type="AlphaFoldDB" id="A0A1I6YC36"/>
<dbReference type="STRING" id="995060.SAMN04487904_102379"/>